<dbReference type="InterPro" id="IPR006674">
    <property type="entry name" value="HD_domain"/>
</dbReference>
<dbReference type="Pfam" id="PF13487">
    <property type="entry name" value="HD_5"/>
    <property type="match status" value="1"/>
</dbReference>
<dbReference type="InterPro" id="IPR037522">
    <property type="entry name" value="HD_GYP_dom"/>
</dbReference>
<dbReference type="GO" id="GO:0016787">
    <property type="term" value="F:hydrolase activity"/>
    <property type="evidence" value="ECO:0007669"/>
    <property type="project" value="UniProtKB-KW"/>
</dbReference>
<dbReference type="PANTHER" id="PTHR43155:SF1">
    <property type="entry name" value="3'3'-CGAMP-SPECIFIC PHOSPHODIESTERASE 1"/>
    <property type="match status" value="1"/>
</dbReference>
<dbReference type="InterPro" id="IPR003607">
    <property type="entry name" value="HD/PDEase_dom"/>
</dbReference>
<dbReference type="EMBL" id="CP000527">
    <property type="protein sequence ID" value="ABM29032.1"/>
    <property type="molecule type" value="Genomic_DNA"/>
</dbReference>
<feature type="domain" description="HD" evidence="1">
    <location>
        <begin position="227"/>
        <end position="349"/>
    </location>
</feature>
<dbReference type="RefSeq" id="WP_011792607.1">
    <property type="nucleotide sequence ID" value="NC_008751.1"/>
</dbReference>
<feature type="domain" description="HD-GYP" evidence="2">
    <location>
        <begin position="205"/>
        <end position="401"/>
    </location>
</feature>
<keyword evidence="3" id="KW-0378">Hydrolase</keyword>
<name>A0A0H3A9L2_NITV4</name>
<evidence type="ECO:0000313" key="3">
    <source>
        <dbReference type="EMBL" id="ABM29032.1"/>
    </source>
</evidence>
<dbReference type="KEGG" id="dvl:Dvul_2016"/>
<dbReference type="HOGENOM" id="CLU_040286_2_0_7"/>
<dbReference type="CDD" id="cd00077">
    <property type="entry name" value="HDc"/>
    <property type="match status" value="2"/>
</dbReference>
<proteinExistence type="predicted"/>
<organism evidence="3 4">
    <name type="scientific">Nitratidesulfovibrio vulgaris (strain DP4)</name>
    <name type="common">Desulfovibrio vulgaris</name>
    <dbReference type="NCBI Taxonomy" id="391774"/>
    <lineage>
        <taxon>Bacteria</taxon>
        <taxon>Pseudomonadati</taxon>
        <taxon>Thermodesulfobacteriota</taxon>
        <taxon>Desulfovibrionia</taxon>
        <taxon>Desulfovibrionales</taxon>
        <taxon>Desulfovibrionaceae</taxon>
        <taxon>Nitratidesulfovibrio</taxon>
    </lineage>
</organism>
<dbReference type="AlphaFoldDB" id="A0A0H3A9L2"/>
<dbReference type="SMART" id="SM00471">
    <property type="entry name" value="HDc"/>
    <property type="match status" value="2"/>
</dbReference>
<accession>A0A0H3A9L2</accession>
<evidence type="ECO:0000259" key="1">
    <source>
        <dbReference type="PROSITE" id="PS51831"/>
    </source>
</evidence>
<protein>
    <submittedName>
        <fullName evidence="3">Metal dependent phosphohydrolase</fullName>
    </submittedName>
</protein>
<dbReference type="SUPFAM" id="SSF109604">
    <property type="entry name" value="HD-domain/PDEase-like"/>
    <property type="match status" value="2"/>
</dbReference>
<dbReference type="Gene3D" id="1.10.3210.10">
    <property type="entry name" value="Hypothetical protein af1432"/>
    <property type="match status" value="2"/>
</dbReference>
<dbReference type="PROSITE" id="PS51831">
    <property type="entry name" value="HD"/>
    <property type="match status" value="1"/>
</dbReference>
<reference evidence="4" key="1">
    <citation type="journal article" date="2009" name="Environ. Microbiol.">
        <title>Contribution of mobile genetic elements to Desulfovibrio vulgaris genome plasticity.</title>
        <authorList>
            <person name="Walker C.B."/>
            <person name="Stolyar S."/>
            <person name="Chivian D."/>
            <person name="Pinel N."/>
            <person name="Gabster J.A."/>
            <person name="Dehal P.S."/>
            <person name="He Z."/>
            <person name="Yang Z.K."/>
            <person name="Yen H.C."/>
            <person name="Zhou J."/>
            <person name="Wall J.D."/>
            <person name="Hazen T.C."/>
            <person name="Arkin A.P."/>
            <person name="Stahl D.A."/>
        </authorList>
    </citation>
    <scope>NUCLEOTIDE SEQUENCE [LARGE SCALE GENOMIC DNA]</scope>
    <source>
        <strain evidence="4">DP4</strain>
    </source>
</reference>
<dbReference type="Proteomes" id="UP000009173">
    <property type="component" value="Chromosome"/>
</dbReference>
<dbReference type="PROSITE" id="PS51832">
    <property type="entry name" value="HD_GYP"/>
    <property type="match status" value="1"/>
</dbReference>
<sequence>MTLQVRLIDLVVAFSRALDHVSRAVSDHHIHVGYFAARLGERLGLDARDRCELLLSALLHDVGAISLKTGLDGLLFEQNADAHARAGWALIGTCPRLAAAGEVVLHHHAAWEDVADDLDRAKRLGAIVHIADRLDVQLRRSEPLAPQLTRAFTKLEPGRGRLFSPEHLDALRDMLDDPQVREGVEDPSIGLHSGPGARLEEEILDTEGVISFSNLFSLVIDSRSPFTATHSSGVAETARLLAMRAGLGHDVAQKVFVAGLLHDIGKLGVPLSILEKPGPLDAAEMCEMQLHAGRSKTILDAVPGFDEVSRWGALHHERLDGSGYPFGLRGDELEVPSRIIAVADVFTAIAEDRPYRRGMPLETACGVLRGQVRDGLLDGDLAGLLLNDIDEADCARRKAQARARSSFDEAYDICTRNSEDA</sequence>
<evidence type="ECO:0000313" key="4">
    <source>
        <dbReference type="Proteomes" id="UP000009173"/>
    </source>
</evidence>
<dbReference type="Pfam" id="PF01966">
    <property type="entry name" value="HD"/>
    <property type="match status" value="1"/>
</dbReference>
<evidence type="ECO:0000259" key="2">
    <source>
        <dbReference type="PROSITE" id="PS51832"/>
    </source>
</evidence>
<dbReference type="PANTHER" id="PTHR43155">
    <property type="entry name" value="CYCLIC DI-GMP PHOSPHODIESTERASE PA4108-RELATED"/>
    <property type="match status" value="1"/>
</dbReference>
<gene>
    <name evidence="3" type="ordered locus">Dvul_2016</name>
</gene>